<dbReference type="Gene3D" id="3.40.50.1820">
    <property type="entry name" value="alpha/beta hydrolase"/>
    <property type="match status" value="1"/>
</dbReference>
<dbReference type="InterPro" id="IPR003140">
    <property type="entry name" value="PLipase/COase/thioEstase"/>
</dbReference>
<evidence type="ECO:0000259" key="3">
    <source>
        <dbReference type="Pfam" id="PF02230"/>
    </source>
</evidence>
<keyword evidence="2" id="KW-0378">Hydrolase</keyword>
<dbReference type="InterPro" id="IPR050565">
    <property type="entry name" value="LYPA1-2/EST-like"/>
</dbReference>
<organism evidence="4 5">
    <name type="scientific">Sneathiella chinensis</name>
    <dbReference type="NCBI Taxonomy" id="349750"/>
    <lineage>
        <taxon>Bacteria</taxon>
        <taxon>Pseudomonadati</taxon>
        <taxon>Pseudomonadota</taxon>
        <taxon>Alphaproteobacteria</taxon>
        <taxon>Sneathiellales</taxon>
        <taxon>Sneathiellaceae</taxon>
        <taxon>Sneathiella</taxon>
    </lineage>
</organism>
<accession>A0ABQ5U242</accession>
<name>A0ABQ5U242_9PROT</name>
<gene>
    <name evidence="4" type="ORF">GCM10007924_05490</name>
</gene>
<dbReference type="SUPFAM" id="SSF53474">
    <property type="entry name" value="alpha/beta-Hydrolases"/>
    <property type="match status" value="1"/>
</dbReference>
<dbReference type="PANTHER" id="PTHR10655">
    <property type="entry name" value="LYSOPHOSPHOLIPASE-RELATED"/>
    <property type="match status" value="1"/>
</dbReference>
<evidence type="ECO:0000313" key="4">
    <source>
        <dbReference type="EMBL" id="GLQ05328.1"/>
    </source>
</evidence>
<sequence length="233" mass="24993">MSSAFLDGPRLSPLSGQPARQLVVLLHGYGADGDDLIQLAKIWQPQLAHAAFIAPHAPEECELTPFGRQWFSLNRYDPTLSRRDPHAIEQALDALTPGAETAAPKIEAFLDAELERLSLGWQDLALVGFSQGTMMALYTALRHPVGPAGILGYSGALVAPGTLARDIRCKPPVCLIHGEEDDILPIAALEHARRVLQSLSVPVETTARPSLSHGIDETGLALGQRFLGGLFNG</sequence>
<proteinExistence type="inferred from homology"/>
<dbReference type="Proteomes" id="UP001161409">
    <property type="component" value="Unassembled WGS sequence"/>
</dbReference>
<dbReference type="PANTHER" id="PTHR10655:SF17">
    <property type="entry name" value="LYSOPHOSPHOLIPASE-LIKE PROTEIN 1"/>
    <property type="match status" value="1"/>
</dbReference>
<protein>
    <submittedName>
        <fullName evidence="4">Phospholipase/carboxylesterase</fullName>
    </submittedName>
</protein>
<comment type="caution">
    <text evidence="4">The sequence shown here is derived from an EMBL/GenBank/DDBJ whole genome shotgun (WGS) entry which is preliminary data.</text>
</comment>
<evidence type="ECO:0000256" key="2">
    <source>
        <dbReference type="ARBA" id="ARBA00022801"/>
    </source>
</evidence>
<dbReference type="RefSeq" id="WP_169559335.1">
    <property type="nucleotide sequence ID" value="NZ_BSNF01000001.1"/>
</dbReference>
<comment type="similarity">
    <text evidence="1">Belongs to the AB hydrolase superfamily. AB hydrolase 2 family.</text>
</comment>
<reference evidence="4" key="2">
    <citation type="submission" date="2023-01" db="EMBL/GenBank/DDBJ databases">
        <title>Draft genome sequence of Sneathiella chinensis strain NBRC 103408.</title>
        <authorList>
            <person name="Sun Q."/>
            <person name="Mori K."/>
        </authorList>
    </citation>
    <scope>NUCLEOTIDE SEQUENCE</scope>
    <source>
        <strain evidence="4">NBRC 103408</strain>
    </source>
</reference>
<dbReference type="Pfam" id="PF02230">
    <property type="entry name" value="Abhydrolase_2"/>
    <property type="match status" value="1"/>
</dbReference>
<reference evidence="4" key="1">
    <citation type="journal article" date="2014" name="Int. J. Syst. Evol. Microbiol.">
        <title>Complete genome of a new Firmicutes species belonging to the dominant human colonic microbiota ('Ruminococcus bicirculans') reveals two chromosomes and a selective capacity to utilize plant glucans.</title>
        <authorList>
            <consortium name="NISC Comparative Sequencing Program"/>
            <person name="Wegmann U."/>
            <person name="Louis P."/>
            <person name="Goesmann A."/>
            <person name="Henrissat B."/>
            <person name="Duncan S.H."/>
            <person name="Flint H.J."/>
        </authorList>
    </citation>
    <scope>NUCLEOTIDE SEQUENCE</scope>
    <source>
        <strain evidence="4">NBRC 103408</strain>
    </source>
</reference>
<feature type="domain" description="Phospholipase/carboxylesterase/thioesterase" evidence="3">
    <location>
        <begin position="16"/>
        <end position="227"/>
    </location>
</feature>
<evidence type="ECO:0000256" key="1">
    <source>
        <dbReference type="ARBA" id="ARBA00006499"/>
    </source>
</evidence>
<dbReference type="InterPro" id="IPR029058">
    <property type="entry name" value="AB_hydrolase_fold"/>
</dbReference>
<evidence type="ECO:0000313" key="5">
    <source>
        <dbReference type="Proteomes" id="UP001161409"/>
    </source>
</evidence>
<dbReference type="EMBL" id="BSNF01000001">
    <property type="protein sequence ID" value="GLQ05328.1"/>
    <property type="molecule type" value="Genomic_DNA"/>
</dbReference>
<keyword evidence="5" id="KW-1185">Reference proteome</keyword>